<dbReference type="InterPro" id="IPR011009">
    <property type="entry name" value="Kinase-like_dom_sf"/>
</dbReference>
<evidence type="ECO:0000313" key="5">
    <source>
        <dbReference type="Proteomes" id="UP000533017"/>
    </source>
</evidence>
<dbReference type="RefSeq" id="WP_092881030.1">
    <property type="nucleotide sequence ID" value="NZ_FOOI01000002.1"/>
</dbReference>
<dbReference type="SUPFAM" id="SSF56112">
    <property type="entry name" value="Protein kinase-like (PK-like)"/>
    <property type="match status" value="1"/>
</dbReference>
<dbReference type="EMBL" id="FOOI01000002">
    <property type="protein sequence ID" value="SFF77302.1"/>
    <property type="molecule type" value="Genomic_DNA"/>
</dbReference>
<evidence type="ECO:0000313" key="2">
    <source>
        <dbReference type="EMBL" id="NYH84940.1"/>
    </source>
</evidence>
<keyword evidence="5" id="KW-1185">Reference proteome</keyword>
<accession>A0A1I2LD24</accession>
<evidence type="ECO:0000313" key="4">
    <source>
        <dbReference type="Proteomes" id="UP000199052"/>
    </source>
</evidence>
<dbReference type="Pfam" id="PF01636">
    <property type="entry name" value="APH"/>
    <property type="match status" value="1"/>
</dbReference>
<protein>
    <submittedName>
        <fullName evidence="3">Phosphotransferase enzyme family protein</fullName>
    </submittedName>
    <submittedName>
        <fullName evidence="2">tRNA A-37 threonylcarbamoyl transferase component Bud32</fullName>
    </submittedName>
</protein>
<feature type="domain" description="Aminoglycoside phosphotransferase" evidence="1">
    <location>
        <begin position="31"/>
        <end position="265"/>
    </location>
</feature>
<evidence type="ECO:0000259" key="1">
    <source>
        <dbReference type="Pfam" id="PF01636"/>
    </source>
</evidence>
<keyword evidence="3" id="KW-0808">Transferase</keyword>
<sequence>MTAERRFADPEHLAALARAAFGHGRRLVATEPLAGGTKKGVYRLAFDDDSTAIVYSWDPDSHASGFELFEAARAHLDAVGVRSPQVYLADRSRAHFPADVAVVEDLQGPNLETLLASDPAAASAVMDRLNAALGRMHADLGPAYGKVALVDAGDRPIGSSCEQVVLDNALADLAGAASRDRRVAKAHDEFADVLRLLASAVGSRTAYGLIHGELGPDHVLVDSDGAPVLIDIEGLMFFDVEWEHAFLRIRFGKHYAALRREDLDRQRLALYRLAMHLSLVAKPLLMLDTDFPDHEGTRMIAEANLVQAFGFLS</sequence>
<dbReference type="Proteomes" id="UP000199052">
    <property type="component" value="Unassembled WGS sequence"/>
</dbReference>
<evidence type="ECO:0000313" key="3">
    <source>
        <dbReference type="EMBL" id="SFF77302.1"/>
    </source>
</evidence>
<reference evidence="3 4" key="1">
    <citation type="submission" date="2016-10" db="EMBL/GenBank/DDBJ databases">
        <authorList>
            <person name="de Groot N.N."/>
        </authorList>
    </citation>
    <scope>NUCLEOTIDE SEQUENCE [LARGE SCALE GENOMIC DNA]</scope>
    <source>
        <strain evidence="3 4">CPCC 202808</strain>
    </source>
</reference>
<dbReference type="OrthoDB" id="101887at2"/>
<dbReference type="GO" id="GO:0016740">
    <property type="term" value="F:transferase activity"/>
    <property type="evidence" value="ECO:0007669"/>
    <property type="project" value="UniProtKB-KW"/>
</dbReference>
<proteinExistence type="predicted"/>
<dbReference type="InterPro" id="IPR002575">
    <property type="entry name" value="Aminoglycoside_PTrfase"/>
</dbReference>
<name>A0A1I2LD24_9ACTN</name>
<organism evidence="3 4">
    <name type="scientific">Actinopolymorpha cephalotaxi</name>
    <dbReference type="NCBI Taxonomy" id="504797"/>
    <lineage>
        <taxon>Bacteria</taxon>
        <taxon>Bacillati</taxon>
        <taxon>Actinomycetota</taxon>
        <taxon>Actinomycetes</taxon>
        <taxon>Propionibacteriales</taxon>
        <taxon>Actinopolymorphaceae</taxon>
        <taxon>Actinopolymorpha</taxon>
    </lineage>
</organism>
<dbReference type="STRING" id="504797.SAMN05421678_10288"/>
<dbReference type="AlphaFoldDB" id="A0A1I2LD24"/>
<dbReference type="Gene3D" id="3.90.1200.10">
    <property type="match status" value="1"/>
</dbReference>
<reference evidence="2 5" key="2">
    <citation type="submission" date="2020-07" db="EMBL/GenBank/DDBJ databases">
        <title>Sequencing the genomes of 1000 actinobacteria strains.</title>
        <authorList>
            <person name="Klenk H.-P."/>
        </authorList>
    </citation>
    <scope>NUCLEOTIDE SEQUENCE [LARGE SCALE GENOMIC DNA]</scope>
    <source>
        <strain evidence="2 5">DSM 45117</strain>
    </source>
</reference>
<gene>
    <name evidence="2" type="ORF">FHR37_003791</name>
    <name evidence="3" type="ORF">SAMN05421678_10288</name>
</gene>
<dbReference type="EMBL" id="JACBZA010000001">
    <property type="protein sequence ID" value="NYH84940.1"/>
    <property type="molecule type" value="Genomic_DNA"/>
</dbReference>
<dbReference type="Proteomes" id="UP000533017">
    <property type="component" value="Unassembled WGS sequence"/>
</dbReference>